<evidence type="ECO:0000313" key="2">
    <source>
        <dbReference type="EMBL" id="PRY17160.1"/>
    </source>
</evidence>
<dbReference type="PROSITE" id="PS51725">
    <property type="entry name" value="ABM"/>
    <property type="match status" value="1"/>
</dbReference>
<keyword evidence="2" id="KW-0560">Oxidoreductase</keyword>
<gene>
    <name evidence="2" type="ORF">CLV37_102118</name>
</gene>
<protein>
    <submittedName>
        <fullName evidence="2">Quinol monooxygenase YgiN</fullName>
    </submittedName>
</protein>
<dbReference type="RefSeq" id="WP_106207732.1">
    <property type="nucleotide sequence ID" value="NZ_PVZF01000002.1"/>
</dbReference>
<organism evidence="2 3">
    <name type="scientific">Kineococcus rhizosphaerae</name>
    <dbReference type="NCBI Taxonomy" id="559628"/>
    <lineage>
        <taxon>Bacteria</taxon>
        <taxon>Bacillati</taxon>
        <taxon>Actinomycetota</taxon>
        <taxon>Actinomycetes</taxon>
        <taxon>Kineosporiales</taxon>
        <taxon>Kineosporiaceae</taxon>
        <taxon>Kineococcus</taxon>
    </lineage>
</organism>
<dbReference type="GO" id="GO:0004497">
    <property type="term" value="F:monooxygenase activity"/>
    <property type="evidence" value="ECO:0007669"/>
    <property type="project" value="UniProtKB-KW"/>
</dbReference>
<dbReference type="SUPFAM" id="SSF54909">
    <property type="entry name" value="Dimeric alpha+beta barrel"/>
    <property type="match status" value="1"/>
</dbReference>
<dbReference type="InterPro" id="IPR007138">
    <property type="entry name" value="ABM_dom"/>
</dbReference>
<evidence type="ECO:0000313" key="3">
    <source>
        <dbReference type="Proteomes" id="UP000238083"/>
    </source>
</evidence>
<reference evidence="2 3" key="1">
    <citation type="submission" date="2018-03" db="EMBL/GenBank/DDBJ databases">
        <title>Genomic Encyclopedia of Archaeal and Bacterial Type Strains, Phase II (KMG-II): from individual species to whole genera.</title>
        <authorList>
            <person name="Goeker M."/>
        </authorList>
    </citation>
    <scope>NUCLEOTIDE SEQUENCE [LARGE SCALE GENOMIC DNA]</scope>
    <source>
        <strain evidence="2 3">DSM 19711</strain>
    </source>
</reference>
<dbReference type="OrthoDB" id="3695636at2"/>
<name>A0A2T0R7P2_9ACTN</name>
<dbReference type="EMBL" id="PVZF01000002">
    <property type="protein sequence ID" value="PRY17160.1"/>
    <property type="molecule type" value="Genomic_DNA"/>
</dbReference>
<evidence type="ECO:0000259" key="1">
    <source>
        <dbReference type="PROSITE" id="PS51725"/>
    </source>
</evidence>
<dbReference type="AlphaFoldDB" id="A0A2T0R7P2"/>
<comment type="caution">
    <text evidence="2">The sequence shown here is derived from an EMBL/GenBank/DDBJ whole genome shotgun (WGS) entry which is preliminary data.</text>
</comment>
<sequence>MTLALVVRFDLPDAAAAQRFDALLGAALPAVRTEPGTHLYVPHTSDTEPLARLVYAVYADRAAHERHNAAPAMARFLRELPGLRAAVRVEELVPVPDAPRVPPV</sequence>
<dbReference type="Pfam" id="PF03992">
    <property type="entry name" value="ABM"/>
    <property type="match status" value="1"/>
</dbReference>
<feature type="domain" description="ABM" evidence="1">
    <location>
        <begin position="3"/>
        <end position="92"/>
    </location>
</feature>
<dbReference type="Proteomes" id="UP000238083">
    <property type="component" value="Unassembled WGS sequence"/>
</dbReference>
<accession>A0A2T0R7P2</accession>
<keyword evidence="2" id="KW-0503">Monooxygenase</keyword>
<dbReference type="Gene3D" id="3.30.70.100">
    <property type="match status" value="1"/>
</dbReference>
<proteinExistence type="predicted"/>
<keyword evidence="3" id="KW-1185">Reference proteome</keyword>
<dbReference type="InterPro" id="IPR011008">
    <property type="entry name" value="Dimeric_a/b-barrel"/>
</dbReference>